<comment type="caution">
    <text evidence="14">The sequence shown here is derived from an EMBL/GenBank/DDBJ whole genome shotgun (WGS) entry which is preliminary data.</text>
</comment>
<feature type="binding site" evidence="10">
    <location>
        <position position="328"/>
    </location>
    <ligand>
        <name>Zn(2+)</name>
        <dbReference type="ChEBI" id="CHEBI:29105"/>
    </ligand>
</feature>
<comment type="cofactor">
    <cofactor evidence="10">
        <name>Zn(2+)</name>
        <dbReference type="ChEBI" id="CHEBI:29105"/>
    </cofactor>
    <text evidence="10">Binds 1 zinc ion per subunit.</text>
</comment>
<dbReference type="HAMAP" id="MF_01820">
    <property type="entry name" value="GTPase_RsgA"/>
    <property type="match status" value="1"/>
</dbReference>
<keyword evidence="8 10" id="KW-0694">RNA-binding</keyword>
<dbReference type="AlphaFoldDB" id="A0A2N1PPK8"/>
<keyword evidence="7 10" id="KW-0862">Zinc</keyword>
<evidence type="ECO:0000256" key="4">
    <source>
        <dbReference type="ARBA" id="ARBA00022730"/>
    </source>
</evidence>
<dbReference type="InterPro" id="IPR030378">
    <property type="entry name" value="G_CP_dom"/>
</dbReference>
<comment type="function">
    <text evidence="10">One of several proteins that assist in the late maturation steps of the functional core of the 30S ribosomal subunit. Helps release RbfA from mature subunits. May play a role in the assembly of ribosomal proteins into the subunit. Circularly permuted GTPase that catalyzes slow GTP hydrolysis, GTPase activity is stimulated by the 30S ribosomal subunit.</text>
</comment>
<dbReference type="PANTHER" id="PTHR32120">
    <property type="entry name" value="SMALL RIBOSOMAL SUBUNIT BIOGENESIS GTPASE RSGA"/>
    <property type="match status" value="1"/>
</dbReference>
<dbReference type="GO" id="GO:0046872">
    <property type="term" value="F:metal ion binding"/>
    <property type="evidence" value="ECO:0007669"/>
    <property type="project" value="UniProtKB-KW"/>
</dbReference>
<comment type="subcellular location">
    <subcellularLocation>
        <location evidence="10">Cytoplasm</location>
    </subcellularLocation>
</comment>
<evidence type="ECO:0000256" key="9">
    <source>
        <dbReference type="ARBA" id="ARBA00023134"/>
    </source>
</evidence>
<evidence type="ECO:0000256" key="3">
    <source>
        <dbReference type="ARBA" id="ARBA00022723"/>
    </source>
</evidence>
<dbReference type="Gene3D" id="1.10.40.50">
    <property type="entry name" value="Probable gtpase engc, domain 3"/>
    <property type="match status" value="1"/>
</dbReference>
<comment type="similarity">
    <text evidence="10">Belongs to the TRAFAC class YlqF/YawG GTPase family. RsgA subfamily.</text>
</comment>
<feature type="domain" description="EngC GTPase" evidence="12">
    <location>
        <begin position="150"/>
        <end position="298"/>
    </location>
</feature>
<reference evidence="14 15" key="1">
    <citation type="journal article" date="2017" name="ISME J.">
        <title>Potential for microbial H2 and metal transformations associated with novel bacteria and archaea in deep terrestrial subsurface sediments.</title>
        <authorList>
            <person name="Hernsdorf A.W."/>
            <person name="Amano Y."/>
            <person name="Miyakawa K."/>
            <person name="Ise K."/>
            <person name="Suzuki Y."/>
            <person name="Anantharaman K."/>
            <person name="Probst A."/>
            <person name="Burstein D."/>
            <person name="Thomas B.C."/>
            <person name="Banfield J.F."/>
        </authorList>
    </citation>
    <scope>NUCLEOTIDE SEQUENCE [LARGE SCALE GENOMIC DNA]</scope>
    <source>
        <strain evidence="14">HGW-Wallbacteria-1</strain>
    </source>
</reference>
<dbReference type="EMBL" id="PGXC01000006">
    <property type="protein sequence ID" value="PKK90271.1"/>
    <property type="molecule type" value="Genomic_DNA"/>
</dbReference>
<keyword evidence="6 10" id="KW-0378">Hydrolase</keyword>
<protein>
    <recommendedName>
        <fullName evidence="10">Small ribosomal subunit biogenesis GTPase RsgA</fullName>
        <ecNumber evidence="10">3.6.1.-</ecNumber>
    </recommendedName>
</protein>
<dbReference type="SUPFAM" id="SSF52540">
    <property type="entry name" value="P-loop containing nucleoside triphosphate hydrolases"/>
    <property type="match status" value="1"/>
</dbReference>
<keyword evidence="4 10" id="KW-0699">rRNA-binding</keyword>
<dbReference type="NCBIfam" id="TIGR00157">
    <property type="entry name" value="ribosome small subunit-dependent GTPase A"/>
    <property type="match status" value="1"/>
</dbReference>
<comment type="subunit">
    <text evidence="10">Monomer. Associates with 30S ribosomal subunit, binds 16S rRNA.</text>
</comment>
<evidence type="ECO:0000256" key="7">
    <source>
        <dbReference type="ARBA" id="ARBA00022833"/>
    </source>
</evidence>
<dbReference type="EC" id="3.6.1.-" evidence="10"/>
<dbReference type="InterPro" id="IPR027417">
    <property type="entry name" value="P-loop_NTPase"/>
</dbReference>
<gene>
    <name evidence="10 14" type="primary">rsgA</name>
    <name evidence="14" type="ORF">CVV64_09910</name>
</gene>
<keyword evidence="2 10" id="KW-0690">Ribosome biogenesis</keyword>
<dbReference type="InterPro" id="IPR010914">
    <property type="entry name" value="RsgA_GTPase_dom"/>
</dbReference>
<name>A0A2N1PPK8_9BACT</name>
<evidence type="ECO:0000256" key="10">
    <source>
        <dbReference type="HAMAP-Rule" id="MF_01820"/>
    </source>
</evidence>
<dbReference type="GO" id="GO:0005737">
    <property type="term" value="C:cytoplasm"/>
    <property type="evidence" value="ECO:0007669"/>
    <property type="project" value="UniProtKB-SubCell"/>
</dbReference>
<feature type="binding site" evidence="10">
    <location>
        <begin position="243"/>
        <end position="251"/>
    </location>
    <ligand>
        <name>GTP</name>
        <dbReference type="ChEBI" id="CHEBI:37565"/>
    </ligand>
</feature>
<dbReference type="GO" id="GO:0042274">
    <property type="term" value="P:ribosomal small subunit biogenesis"/>
    <property type="evidence" value="ECO:0007669"/>
    <property type="project" value="UniProtKB-UniRule"/>
</dbReference>
<feature type="binding site" evidence="10">
    <location>
        <position position="330"/>
    </location>
    <ligand>
        <name>Zn(2+)</name>
        <dbReference type="ChEBI" id="CHEBI:29105"/>
    </ligand>
</feature>
<organism evidence="14 15">
    <name type="scientific">Candidatus Wallbacteria bacterium HGW-Wallbacteria-1</name>
    <dbReference type="NCBI Taxonomy" id="2013854"/>
    <lineage>
        <taxon>Bacteria</taxon>
        <taxon>Candidatus Walliibacteriota</taxon>
    </lineage>
</organism>
<evidence type="ECO:0000259" key="13">
    <source>
        <dbReference type="PROSITE" id="PS51721"/>
    </source>
</evidence>
<keyword evidence="9 10" id="KW-0342">GTP-binding</keyword>
<evidence type="ECO:0000256" key="8">
    <source>
        <dbReference type="ARBA" id="ARBA00022884"/>
    </source>
</evidence>
<evidence type="ECO:0000313" key="14">
    <source>
        <dbReference type="EMBL" id="PKK90271.1"/>
    </source>
</evidence>
<dbReference type="Pfam" id="PF03193">
    <property type="entry name" value="RsgA_GTPase"/>
    <property type="match status" value="1"/>
</dbReference>
<evidence type="ECO:0000256" key="6">
    <source>
        <dbReference type="ARBA" id="ARBA00022801"/>
    </source>
</evidence>
<dbReference type="Gene3D" id="3.40.50.300">
    <property type="entry name" value="P-loop containing nucleotide triphosphate hydrolases"/>
    <property type="match status" value="1"/>
</dbReference>
<keyword evidence="1 10" id="KW-0963">Cytoplasm</keyword>
<proteinExistence type="inferred from homology"/>
<dbReference type="GO" id="GO:0003924">
    <property type="term" value="F:GTPase activity"/>
    <property type="evidence" value="ECO:0007669"/>
    <property type="project" value="UniProtKB-UniRule"/>
</dbReference>
<dbReference type="PROSITE" id="PS51721">
    <property type="entry name" value="G_CP"/>
    <property type="match status" value="1"/>
</dbReference>
<dbReference type="PANTHER" id="PTHR32120:SF10">
    <property type="entry name" value="SMALL RIBOSOMAL SUBUNIT BIOGENESIS GTPASE RSGA"/>
    <property type="match status" value="1"/>
</dbReference>
<feature type="binding site" evidence="10">
    <location>
        <position position="323"/>
    </location>
    <ligand>
        <name>Zn(2+)</name>
        <dbReference type="ChEBI" id="CHEBI:29105"/>
    </ligand>
</feature>
<evidence type="ECO:0000313" key="15">
    <source>
        <dbReference type="Proteomes" id="UP000233256"/>
    </source>
</evidence>
<evidence type="ECO:0000256" key="5">
    <source>
        <dbReference type="ARBA" id="ARBA00022741"/>
    </source>
</evidence>
<dbReference type="InterPro" id="IPR004881">
    <property type="entry name" value="Ribosome_biogen_GTPase_RsgA"/>
</dbReference>
<sequence length="398" mass="43763">MSGCEKKTIRDCLVSALDSIQRNEDDASDVLERILPRLVSLGLNRGNLFSDPEISIELQAGENRSIGRVIEENREGYLISLENMDIYAEVAGRLYQEGNQRDALPAVGDWVILDLPPGQNMGIVQYTLPRTSALVRKMAGKREKVQVIAANVDRCFIIVGLDGNFNLRRMERFLVAVAGGGSHPVILLSKADLLEKEEIENFVGIALAAAPGIDVIPFSSVSGMGLERVESLLQPGLTVCFIGSSGVGKSTLLNVIAGIELAVTGEVRVDSKGRHTTTQRQIYVLDSGAMILDTPGIRELALWDATLGVSETFHDVLSFGSDCRFSDCTHVHEPGCGILKALDEGELSRSRYESFLKLNREASALEARTDSRQREARKKKERKISTERKKLLNNRLKK</sequence>
<accession>A0A2N1PPK8</accession>
<dbReference type="GO" id="GO:0019843">
    <property type="term" value="F:rRNA binding"/>
    <property type="evidence" value="ECO:0007669"/>
    <property type="project" value="UniProtKB-KW"/>
</dbReference>
<evidence type="ECO:0000259" key="12">
    <source>
        <dbReference type="PROSITE" id="PS50936"/>
    </source>
</evidence>
<feature type="binding site" evidence="10">
    <location>
        <position position="336"/>
    </location>
    <ligand>
        <name>Zn(2+)</name>
        <dbReference type="ChEBI" id="CHEBI:29105"/>
    </ligand>
</feature>
<feature type="domain" description="CP-type G" evidence="13">
    <location>
        <begin position="141"/>
        <end position="300"/>
    </location>
</feature>
<evidence type="ECO:0000256" key="2">
    <source>
        <dbReference type="ARBA" id="ARBA00022517"/>
    </source>
</evidence>
<evidence type="ECO:0000256" key="1">
    <source>
        <dbReference type="ARBA" id="ARBA00022490"/>
    </source>
</evidence>
<dbReference type="GO" id="GO:0005525">
    <property type="term" value="F:GTP binding"/>
    <property type="evidence" value="ECO:0007669"/>
    <property type="project" value="UniProtKB-UniRule"/>
</dbReference>
<keyword evidence="3 10" id="KW-0479">Metal-binding</keyword>
<dbReference type="Proteomes" id="UP000233256">
    <property type="component" value="Unassembled WGS sequence"/>
</dbReference>
<dbReference type="CDD" id="cd01854">
    <property type="entry name" value="YjeQ_EngC"/>
    <property type="match status" value="1"/>
</dbReference>
<keyword evidence="5 10" id="KW-0547">Nucleotide-binding</keyword>
<dbReference type="PROSITE" id="PS50936">
    <property type="entry name" value="ENGC_GTPASE"/>
    <property type="match status" value="1"/>
</dbReference>
<feature type="region of interest" description="Disordered" evidence="11">
    <location>
        <begin position="366"/>
        <end position="398"/>
    </location>
</feature>
<evidence type="ECO:0000256" key="11">
    <source>
        <dbReference type="SAM" id="MobiDB-lite"/>
    </source>
</evidence>
<feature type="binding site" evidence="10">
    <location>
        <begin position="189"/>
        <end position="192"/>
    </location>
    <ligand>
        <name>GTP</name>
        <dbReference type="ChEBI" id="CHEBI:37565"/>
    </ligand>
</feature>